<organism evidence="1 2">
    <name type="scientific">Dendrothele bispora (strain CBS 962.96)</name>
    <dbReference type="NCBI Taxonomy" id="1314807"/>
    <lineage>
        <taxon>Eukaryota</taxon>
        <taxon>Fungi</taxon>
        <taxon>Dikarya</taxon>
        <taxon>Basidiomycota</taxon>
        <taxon>Agaricomycotina</taxon>
        <taxon>Agaricomycetes</taxon>
        <taxon>Agaricomycetidae</taxon>
        <taxon>Agaricales</taxon>
        <taxon>Agaricales incertae sedis</taxon>
        <taxon>Dendrothele</taxon>
    </lineage>
</organism>
<dbReference type="Proteomes" id="UP000297245">
    <property type="component" value="Unassembled WGS sequence"/>
</dbReference>
<accession>A0A4S8KMF4</accession>
<evidence type="ECO:0000313" key="1">
    <source>
        <dbReference type="EMBL" id="THU76671.1"/>
    </source>
</evidence>
<dbReference type="OrthoDB" id="10574242at2759"/>
<gene>
    <name evidence="1" type="ORF">K435DRAFT_878870</name>
</gene>
<reference evidence="1 2" key="1">
    <citation type="journal article" date="2019" name="Nat. Ecol. Evol.">
        <title>Megaphylogeny resolves global patterns of mushroom evolution.</title>
        <authorList>
            <person name="Varga T."/>
            <person name="Krizsan K."/>
            <person name="Foldi C."/>
            <person name="Dima B."/>
            <person name="Sanchez-Garcia M."/>
            <person name="Sanchez-Ramirez S."/>
            <person name="Szollosi G.J."/>
            <person name="Szarkandi J.G."/>
            <person name="Papp V."/>
            <person name="Albert L."/>
            <person name="Andreopoulos W."/>
            <person name="Angelini C."/>
            <person name="Antonin V."/>
            <person name="Barry K.W."/>
            <person name="Bougher N.L."/>
            <person name="Buchanan P."/>
            <person name="Buyck B."/>
            <person name="Bense V."/>
            <person name="Catcheside P."/>
            <person name="Chovatia M."/>
            <person name="Cooper J."/>
            <person name="Damon W."/>
            <person name="Desjardin D."/>
            <person name="Finy P."/>
            <person name="Geml J."/>
            <person name="Haridas S."/>
            <person name="Hughes K."/>
            <person name="Justo A."/>
            <person name="Karasinski D."/>
            <person name="Kautmanova I."/>
            <person name="Kiss B."/>
            <person name="Kocsube S."/>
            <person name="Kotiranta H."/>
            <person name="LaButti K.M."/>
            <person name="Lechner B.E."/>
            <person name="Liimatainen K."/>
            <person name="Lipzen A."/>
            <person name="Lukacs Z."/>
            <person name="Mihaltcheva S."/>
            <person name="Morgado L.N."/>
            <person name="Niskanen T."/>
            <person name="Noordeloos M.E."/>
            <person name="Ohm R.A."/>
            <person name="Ortiz-Santana B."/>
            <person name="Ovrebo C."/>
            <person name="Racz N."/>
            <person name="Riley R."/>
            <person name="Savchenko A."/>
            <person name="Shiryaev A."/>
            <person name="Soop K."/>
            <person name="Spirin V."/>
            <person name="Szebenyi C."/>
            <person name="Tomsovsky M."/>
            <person name="Tulloss R.E."/>
            <person name="Uehling J."/>
            <person name="Grigoriev I.V."/>
            <person name="Vagvolgyi C."/>
            <person name="Papp T."/>
            <person name="Martin F.M."/>
            <person name="Miettinen O."/>
            <person name="Hibbett D.S."/>
            <person name="Nagy L.G."/>
        </authorList>
    </citation>
    <scope>NUCLEOTIDE SEQUENCE [LARGE SCALE GENOMIC DNA]</scope>
    <source>
        <strain evidence="1 2">CBS 962.96</strain>
    </source>
</reference>
<protein>
    <submittedName>
        <fullName evidence="1">Uncharacterized protein</fullName>
    </submittedName>
</protein>
<dbReference type="AlphaFoldDB" id="A0A4S8KMF4"/>
<name>A0A4S8KMF4_DENBC</name>
<proteinExistence type="predicted"/>
<dbReference type="EMBL" id="ML180766">
    <property type="protein sequence ID" value="THU76671.1"/>
    <property type="molecule type" value="Genomic_DNA"/>
</dbReference>
<sequence length="51" mass="5914">MSTVGHYLAALHEWEAFVQMFTRLFGVHDEQLHSQASLDRTIQKPAHIFAF</sequence>
<keyword evidence="2" id="KW-1185">Reference proteome</keyword>
<evidence type="ECO:0000313" key="2">
    <source>
        <dbReference type="Proteomes" id="UP000297245"/>
    </source>
</evidence>